<keyword evidence="4" id="KW-1185">Reference proteome</keyword>
<dbReference type="InterPro" id="IPR005135">
    <property type="entry name" value="Endo/exonuclease/phosphatase"/>
</dbReference>
<dbReference type="AlphaFoldDB" id="A0A413RHR8"/>
<gene>
    <name evidence="3" type="ORF">D1825_16055</name>
</gene>
<dbReference type="EMBL" id="QWKP01000220">
    <property type="protein sequence ID" value="RHA37754.1"/>
    <property type="molecule type" value="Genomic_DNA"/>
</dbReference>
<dbReference type="GO" id="GO:0003824">
    <property type="term" value="F:catalytic activity"/>
    <property type="evidence" value="ECO:0007669"/>
    <property type="project" value="InterPro"/>
</dbReference>
<dbReference type="SUPFAM" id="SSF56219">
    <property type="entry name" value="DNase I-like"/>
    <property type="match status" value="1"/>
</dbReference>
<dbReference type="Proteomes" id="UP000283374">
    <property type="component" value="Unassembled WGS sequence"/>
</dbReference>
<feature type="chain" id="PRO_5019400213" description="Endonuclease/exonuclease/phosphatase domain-containing protein" evidence="1">
    <location>
        <begin position="30"/>
        <end position="434"/>
    </location>
</feature>
<evidence type="ECO:0000313" key="4">
    <source>
        <dbReference type="Proteomes" id="UP000283374"/>
    </source>
</evidence>
<feature type="domain" description="Endonuclease/exonuclease/phosphatase" evidence="2">
    <location>
        <begin position="50"/>
        <end position="384"/>
    </location>
</feature>
<dbReference type="Pfam" id="PF03372">
    <property type="entry name" value="Exo_endo_phos"/>
    <property type="match status" value="1"/>
</dbReference>
<dbReference type="InterPro" id="IPR036691">
    <property type="entry name" value="Endo/exonu/phosph_ase_sf"/>
</dbReference>
<organism evidence="3 4">
    <name type="scientific">Cellulomonas rhizosphaerae</name>
    <dbReference type="NCBI Taxonomy" id="2293719"/>
    <lineage>
        <taxon>Bacteria</taxon>
        <taxon>Bacillati</taxon>
        <taxon>Actinomycetota</taxon>
        <taxon>Actinomycetes</taxon>
        <taxon>Micrococcales</taxon>
        <taxon>Cellulomonadaceae</taxon>
        <taxon>Cellulomonas</taxon>
    </lineage>
</organism>
<sequence length="434" mass="46603">MQRRRRNAAVLIGLIAMATPLALTAPASAETGCVSTPDRDGSPSGEIKVGTYNVAGDGGRALARPWEGTGSRSFDVAVRVVKYNPDIVGFQEAPDPQADSSSNPLRASMECRGYKFAVGGAYVSPTTKGLAIYYNPNSWKKIAPAGVGTIPAKEVWSGLGSDRYQDRGAARTFVYQTFESKLDGKKYTAVNVHLSAGVSSVYRLGSGAAVVPPSDVAVAIRMRSRSIQLKDVILNQLPSDAAPQIFLGDFNDYGYAASASDCTAQATSTESISAMDTTRSQTFCFMTQAGYKYRDNADPGASATSYGLKTRVTSTVWRSGFRDWNANVVPALPAASQAVAQDTQKFNSYWDDTANAQAYQLQGRHLDHVYFPTSVTITDWREVLELSSGEYASGVIDGTQRGYTMSGTTVTGLPNYSQRDSDHSFVWSTGTYAP</sequence>
<reference evidence="3 4" key="1">
    <citation type="submission" date="2018-08" db="EMBL/GenBank/DDBJ databases">
        <title>Cellulomonas rhizosphaerae sp. nov., a novel actinomycete isolated from soil.</title>
        <authorList>
            <person name="Tian Y."/>
        </authorList>
    </citation>
    <scope>NUCLEOTIDE SEQUENCE [LARGE SCALE GENOMIC DNA]</scope>
    <source>
        <strain evidence="3 4">NEAU-TCZ24</strain>
    </source>
</reference>
<proteinExistence type="predicted"/>
<protein>
    <recommendedName>
        <fullName evidence="2">Endonuclease/exonuclease/phosphatase domain-containing protein</fullName>
    </recommendedName>
</protein>
<feature type="signal peptide" evidence="1">
    <location>
        <begin position="1"/>
        <end position="29"/>
    </location>
</feature>
<evidence type="ECO:0000259" key="2">
    <source>
        <dbReference type="Pfam" id="PF03372"/>
    </source>
</evidence>
<evidence type="ECO:0000256" key="1">
    <source>
        <dbReference type="SAM" id="SignalP"/>
    </source>
</evidence>
<name>A0A413RHR8_9CELL</name>
<accession>A0A413RHR8</accession>
<evidence type="ECO:0000313" key="3">
    <source>
        <dbReference type="EMBL" id="RHA37754.1"/>
    </source>
</evidence>
<dbReference type="Gene3D" id="3.60.10.10">
    <property type="entry name" value="Endonuclease/exonuclease/phosphatase"/>
    <property type="match status" value="1"/>
</dbReference>
<keyword evidence="1" id="KW-0732">Signal</keyword>
<comment type="caution">
    <text evidence="3">The sequence shown here is derived from an EMBL/GenBank/DDBJ whole genome shotgun (WGS) entry which is preliminary data.</text>
</comment>